<comment type="caution">
    <text evidence="1">The sequence shown here is derived from an EMBL/GenBank/DDBJ whole genome shotgun (WGS) entry which is preliminary data.</text>
</comment>
<name>A0A1Y3UD52_9FIRM</name>
<reference evidence="2" key="1">
    <citation type="submission" date="2017-04" db="EMBL/GenBank/DDBJ databases">
        <title>Function of individual gut microbiota members based on whole genome sequencing of pure cultures obtained from chicken caecum.</title>
        <authorList>
            <person name="Medvecky M."/>
            <person name="Cejkova D."/>
            <person name="Polansky O."/>
            <person name="Karasova D."/>
            <person name="Kubasova T."/>
            <person name="Cizek A."/>
            <person name="Rychlik I."/>
        </authorList>
    </citation>
    <scope>NUCLEOTIDE SEQUENCE [LARGE SCALE GENOMIC DNA]</scope>
    <source>
        <strain evidence="2">An75</strain>
    </source>
</reference>
<sequence>MSRRIPKGISPIFTGKQQYFSAEKGMFLFGKMVDFGYGNVLCFIRFYWKNQGWREPYAQRK</sequence>
<dbReference type="EMBL" id="NFHM01000006">
    <property type="protein sequence ID" value="OUN44289.1"/>
    <property type="molecule type" value="Genomic_DNA"/>
</dbReference>
<dbReference type="Proteomes" id="UP000195455">
    <property type="component" value="Unassembled WGS sequence"/>
</dbReference>
<gene>
    <name evidence="1" type="ORF">B5G26_05790</name>
</gene>
<dbReference type="AlphaFoldDB" id="A0A1Y3UD52"/>
<organism evidence="1 2">
    <name type="scientific">Anaerotignum lactatifermentans</name>
    <dbReference type="NCBI Taxonomy" id="160404"/>
    <lineage>
        <taxon>Bacteria</taxon>
        <taxon>Bacillati</taxon>
        <taxon>Bacillota</taxon>
        <taxon>Clostridia</taxon>
        <taxon>Lachnospirales</taxon>
        <taxon>Anaerotignaceae</taxon>
        <taxon>Anaerotignum</taxon>
    </lineage>
</organism>
<accession>A0A1Y3UD52</accession>
<evidence type="ECO:0000313" key="2">
    <source>
        <dbReference type="Proteomes" id="UP000195455"/>
    </source>
</evidence>
<protein>
    <submittedName>
        <fullName evidence="1">Uncharacterized protein</fullName>
    </submittedName>
</protein>
<proteinExistence type="predicted"/>
<evidence type="ECO:0000313" key="1">
    <source>
        <dbReference type="EMBL" id="OUN44289.1"/>
    </source>
</evidence>